<evidence type="ECO:0000313" key="2">
    <source>
        <dbReference type="EMBL" id="CUR57165.1"/>
    </source>
</evidence>
<dbReference type="InterPro" id="IPR045713">
    <property type="entry name" value="DUF6069"/>
</dbReference>
<name>A0A2P2C581_9ZZZZ</name>
<protein>
    <submittedName>
        <fullName evidence="2">Uncharacterized protein</fullName>
    </submittedName>
</protein>
<sequence>MSDTTLATRSASRRRVGRVAGTGLLAAVAAAGATATAAALARAAGVGFEVPDGGESIPVSGVAFVTAVLSLVGVGIAVAMQRWSSRPAEHFVRTTVALTVVSLVPPFLVGANAGTSLTLVALHLLAAVIVVPTLARTLRTGTGSAATSEWPA</sequence>
<keyword evidence="1" id="KW-0812">Transmembrane</keyword>
<keyword evidence="1" id="KW-0472">Membrane</keyword>
<dbReference type="Pfam" id="PF19545">
    <property type="entry name" value="DUF6069"/>
    <property type="match status" value="1"/>
</dbReference>
<keyword evidence="1" id="KW-1133">Transmembrane helix</keyword>
<dbReference type="InterPro" id="IPR006311">
    <property type="entry name" value="TAT_signal"/>
</dbReference>
<feature type="transmembrane region" description="Helical" evidence="1">
    <location>
        <begin position="117"/>
        <end position="135"/>
    </location>
</feature>
<feature type="transmembrane region" description="Helical" evidence="1">
    <location>
        <begin position="59"/>
        <end position="79"/>
    </location>
</feature>
<dbReference type="PROSITE" id="PS51318">
    <property type="entry name" value="TAT"/>
    <property type="match status" value="1"/>
</dbReference>
<dbReference type="EMBL" id="CZKB01000004">
    <property type="protein sequence ID" value="CUR57165.1"/>
    <property type="molecule type" value="Genomic_DNA"/>
</dbReference>
<reference evidence="2" key="1">
    <citation type="submission" date="2015-08" db="EMBL/GenBank/DDBJ databases">
        <authorList>
            <person name="Babu N.S."/>
            <person name="Beckwith C.J."/>
            <person name="Beseler K.G."/>
            <person name="Brison A."/>
            <person name="Carone J.V."/>
            <person name="Caskin T.P."/>
            <person name="Diamond M."/>
            <person name="Durham M.E."/>
            <person name="Foxe J.M."/>
            <person name="Go M."/>
            <person name="Henderson B.A."/>
            <person name="Jones I.B."/>
            <person name="McGettigan J.A."/>
            <person name="Micheletti S.J."/>
            <person name="Nasrallah M.E."/>
            <person name="Ortiz D."/>
            <person name="Piller C.R."/>
            <person name="Privatt S.R."/>
            <person name="Schneider S.L."/>
            <person name="Sharp S."/>
            <person name="Smith T.C."/>
            <person name="Stanton J.D."/>
            <person name="Ullery H.E."/>
            <person name="Wilson R.J."/>
            <person name="Serrano M.G."/>
            <person name="Buck G."/>
            <person name="Lee V."/>
            <person name="Wang Y."/>
            <person name="Carvalho R."/>
            <person name="Voegtly L."/>
            <person name="Shi R."/>
            <person name="Duckworth R."/>
            <person name="Johnson A."/>
            <person name="Loviza R."/>
            <person name="Walstead R."/>
            <person name="Shah Z."/>
            <person name="Kiflezghi M."/>
            <person name="Wade K."/>
            <person name="Ball S.L."/>
            <person name="Bradley K.W."/>
            <person name="Asai D.J."/>
            <person name="Bowman C.A."/>
            <person name="Russell D.A."/>
            <person name="Pope W.H."/>
            <person name="Jacobs-Sera D."/>
            <person name="Hendrix R.W."/>
            <person name="Hatfull G.F."/>
        </authorList>
    </citation>
    <scope>NUCLEOTIDE SEQUENCE</scope>
</reference>
<dbReference type="AlphaFoldDB" id="A0A2P2C581"/>
<gene>
    <name evidence="2" type="ORF">NOCA1120405</name>
</gene>
<feature type="transmembrane region" description="Helical" evidence="1">
    <location>
        <begin position="91"/>
        <end position="111"/>
    </location>
</feature>
<accession>A0A2P2C581</accession>
<evidence type="ECO:0000256" key="1">
    <source>
        <dbReference type="SAM" id="Phobius"/>
    </source>
</evidence>
<organism evidence="2">
    <name type="scientific">metagenome</name>
    <dbReference type="NCBI Taxonomy" id="256318"/>
    <lineage>
        <taxon>unclassified sequences</taxon>
        <taxon>metagenomes</taxon>
    </lineage>
</organism>
<proteinExistence type="predicted"/>